<protein>
    <submittedName>
        <fullName evidence="1">Uncharacterized protein</fullName>
    </submittedName>
</protein>
<proteinExistence type="predicted"/>
<accession>E3SSM4</accession>
<organism evidence="1 2">
    <name type="scientific">Prochlorococcus phage P-HM2</name>
    <dbReference type="NCBI Taxonomy" id="445696"/>
    <lineage>
        <taxon>Viruses</taxon>
        <taxon>Duplodnaviria</taxon>
        <taxon>Heunggongvirae</taxon>
        <taxon>Uroviricota</taxon>
        <taxon>Caudoviricetes</taxon>
        <taxon>Eurybiavirus</taxon>
        <taxon>Eurybiavirus PHM2</taxon>
    </lineage>
</organism>
<evidence type="ECO:0000313" key="1">
    <source>
        <dbReference type="EMBL" id="ADO99802.1"/>
    </source>
</evidence>
<dbReference type="RefSeq" id="YP_004323393.1">
    <property type="nucleotide sequence ID" value="NC_015284.1"/>
</dbReference>
<keyword evidence="2" id="KW-1185">Reference proteome</keyword>
<dbReference type="EMBL" id="GU075905">
    <property type="protein sequence ID" value="ADO99802.1"/>
    <property type="molecule type" value="Genomic_DNA"/>
</dbReference>
<dbReference type="GeneID" id="10327895"/>
<gene>
    <name evidence="1" type="ORF">PHM2_024</name>
</gene>
<dbReference type="OrthoDB" id="13640at10239"/>
<reference evidence="1 2" key="1">
    <citation type="journal article" date="2010" name="Environ. Microbiol.">
        <title>Genomic analysis of oceanic cyanobacterial myoviruses compared with T4-like myoviruses from diverse hosts and environments.</title>
        <authorList>
            <person name="Sullivan M.B."/>
            <person name="Huang K.H."/>
            <person name="Ignacio-Espinoza J.C."/>
            <person name="Berlin A.M."/>
            <person name="Kelly L."/>
            <person name="Weigele P.R."/>
            <person name="DeFrancesco A.S."/>
            <person name="Kern S.E."/>
            <person name="Thompson L.R."/>
            <person name="Young S."/>
            <person name="Yandava C."/>
            <person name="Fu R."/>
            <person name="Krastins B."/>
            <person name="Chase M."/>
            <person name="Sarracino D."/>
            <person name="Osburne M.S."/>
            <person name="Henn M.R."/>
            <person name="Chisholm S.W."/>
        </authorList>
    </citation>
    <scope>NUCLEOTIDE SEQUENCE [LARGE SCALE GENOMIC DNA]</scope>
    <source>
        <strain evidence="1">M4-259</strain>
    </source>
</reference>
<sequence length="416" mass="46776">MSVNTQSNFNLYQFFIADYPPIGVNQVLYVKYTEDIMSATMLMEVQVTDTETGFISELTGMENVFIRIGDSEGATEIGGDFVIYDIQDRRNIGGKSSAVLMMCRVDFLNNAANKISRRFGKGLGKKIHEVVRKEIMIDLIGVDESRLLNFEPCVNNFSFVSPYWNPFTAIRWLATKAIPAAKGSGKNATAGYAFYETRSGYNFVSYDSFASKEPVVRMVVGHEGGELEDEEDTGIIALDKLTIETSVDLLKGLNLGSYSSNVMTLDIKDMKFEQHPFSINKYYQDVSVMNSRRVPEFYKGFDTNVTYTRIMSKLSDSALFTEGTYTQGFTKQLSQSSLREKLFYGKKVVVELVADYSLEIGEVVQLDVYKGTSDREQDFATSGKYVIGRVERTFKSSEDKMSSKITLYTDSDGEES</sequence>
<dbReference type="KEGG" id="vg:10327895"/>
<evidence type="ECO:0000313" key="2">
    <source>
        <dbReference type="Proteomes" id="UP000006538"/>
    </source>
</evidence>
<dbReference type="Proteomes" id="UP000006538">
    <property type="component" value="Segment"/>
</dbReference>
<name>E3SSM4_9CAUD</name>